<evidence type="ECO:0000313" key="3">
    <source>
        <dbReference type="Proteomes" id="UP000232163"/>
    </source>
</evidence>
<feature type="domain" description="Autotransporter" evidence="1">
    <location>
        <begin position="551"/>
        <end position="827"/>
    </location>
</feature>
<dbReference type="EMBL" id="MZMT01000053">
    <property type="protein sequence ID" value="PIO42171.1"/>
    <property type="molecule type" value="Genomic_DNA"/>
</dbReference>
<accession>A0A2N9VRQ3</accession>
<dbReference type="NCBIfam" id="TIGR04393">
    <property type="entry name" value="rpt_T5SS_PEPC"/>
    <property type="match status" value="4"/>
</dbReference>
<dbReference type="InterPro" id="IPR011050">
    <property type="entry name" value="Pectin_lyase_fold/virulence"/>
</dbReference>
<dbReference type="KEGG" id="pht:BLM14_13910"/>
<dbReference type="InterPro" id="IPR005546">
    <property type="entry name" value="Autotransporte_beta"/>
</dbReference>
<dbReference type="InterPro" id="IPR036709">
    <property type="entry name" value="Autotransporte_beta_dom_sf"/>
</dbReference>
<evidence type="ECO:0000259" key="1">
    <source>
        <dbReference type="PROSITE" id="PS51208"/>
    </source>
</evidence>
<dbReference type="NCBIfam" id="TIGR01414">
    <property type="entry name" value="autotrans_barl"/>
    <property type="match status" value="1"/>
</dbReference>
<protein>
    <recommendedName>
        <fullName evidence="1">Autotransporter domain-containing protein</fullName>
    </recommendedName>
</protein>
<dbReference type="InterPro" id="IPR006315">
    <property type="entry name" value="OM_autotransptr_brl_dom"/>
</dbReference>
<proteinExistence type="predicted"/>
<dbReference type="PROSITE" id="PS51208">
    <property type="entry name" value="AUTOTRANSPORTER"/>
    <property type="match status" value="1"/>
</dbReference>
<dbReference type="SMART" id="SM00869">
    <property type="entry name" value="Autotransporter"/>
    <property type="match status" value="1"/>
</dbReference>
<dbReference type="GO" id="GO:0019867">
    <property type="term" value="C:outer membrane"/>
    <property type="evidence" value="ECO:0007669"/>
    <property type="project" value="InterPro"/>
</dbReference>
<reference evidence="3" key="1">
    <citation type="journal article" date="2017" name="Int J Environ Stud">
        <title>Does the Miocene-Pliocene relict legume Oxytropis triphylla form nitrogen-fixing nodules with a combination of bacterial strains?</title>
        <authorList>
            <person name="Safronova V."/>
            <person name="Belimov A."/>
            <person name="Sazanova A."/>
            <person name="Kuznetsova I."/>
            <person name="Popova J."/>
            <person name="Andronov E."/>
            <person name="Verkhozina A."/>
            <person name="Tikhonovich I."/>
        </authorList>
    </citation>
    <scope>NUCLEOTIDE SEQUENCE [LARGE SCALE GENOMIC DNA]</scope>
    <source>
        <strain evidence="3">Tri-38</strain>
    </source>
</reference>
<dbReference type="Proteomes" id="UP000232163">
    <property type="component" value="Unassembled WGS sequence"/>
</dbReference>
<dbReference type="Gene3D" id="2.40.128.130">
    <property type="entry name" value="Autotransporter beta-domain"/>
    <property type="match status" value="1"/>
</dbReference>
<dbReference type="RefSeq" id="WP_099999956.1">
    <property type="nucleotide sequence ID" value="NZ_MZMT01000053.1"/>
</dbReference>
<organism evidence="2 3">
    <name type="scientific">Phyllobacterium zundukense</name>
    <dbReference type="NCBI Taxonomy" id="1867719"/>
    <lineage>
        <taxon>Bacteria</taxon>
        <taxon>Pseudomonadati</taxon>
        <taxon>Pseudomonadota</taxon>
        <taxon>Alphaproteobacteria</taxon>
        <taxon>Hyphomicrobiales</taxon>
        <taxon>Phyllobacteriaceae</taxon>
        <taxon>Phyllobacterium</taxon>
    </lineage>
</organism>
<comment type="caution">
    <text evidence="2">The sequence shown here is derived from an EMBL/GenBank/DDBJ whole genome shotgun (WGS) entry which is preliminary data.</text>
</comment>
<keyword evidence="3" id="KW-1185">Reference proteome</keyword>
<dbReference type="Pfam" id="PF03797">
    <property type="entry name" value="Autotransporter"/>
    <property type="match status" value="1"/>
</dbReference>
<gene>
    <name evidence="2" type="ORF">B5P45_24370</name>
</gene>
<name>A0A2N9VRQ3_9HYPH</name>
<dbReference type="InterPro" id="IPR030895">
    <property type="entry name" value="T5SS_PEPC_rpt"/>
</dbReference>
<dbReference type="AlphaFoldDB" id="A0A2N9VRQ3"/>
<sequence>MAVWGRATIGDAVSSIGTVVVTGTNSSWISGGAPHEGSNNVGLTIGNFGIGDLTVENGGTVRNAGTGQIAARPGSIGTVRVTGPGSSWTSDYGIAIGDFGFGTLIIEKGGKVNAPTGTFLAVRDGSSGVAEVTGMNSVLETSDILLVGQYGTASLAITHGGAVNNTGMTKVSALGTVQVDGVGSKLSTGTDMTLDGSLDITNGGVVSVGASSSIGNSTNFAGGVNVSGAGSQWTTTGVLTVGDAGSGTLNISNGGVVNSQATILAVTDDVASTININEGGTFNTDLLTFSDGDGTLNFDSKADYAFATAMEGYGNLNVLSGHVILSGDSGAFNGKTQVFDKSILSVNGVLGGTLDVLGGGVLGGIGTVGSTTIEDLAILAPGNSMGTIHVNGDLTFSPGSTYLVETSADGTSDKSEVSGTASLNGARVQVEADSGNGQPTTTYTILTSTGGVSGLFSGVTANLAFLKPVIGYPDANTVILSLEVPVDEKNPDRTIAQLQGKIYPSLAGVLLEDSRFINEAVNNRMRSAFGVSSVPVPVLAFGPEGAELQAATTDRFALWAQGFGSWEDKKSDEAFAGLDRSIGGVFAGGDAAIGDHVRLGLVGGYGHTKLDEPDLAASASVDSYYLDVYGGAELGAVKLRSGASYTRHDIGIERQVQFTDTREYLGADYHAGTAQAFGEIGYNIRAASVDLEPFANLAYANLRSASFAETGGTAALSGGASTNDVTYSTLGLRASTELSLGFADATLRGTAAWRHAYGDITPVSSNAFAGAGTFDVSGLPIARDTALLEAGFDMDVAKNTTIGLVYQGQIASKVQDHGFKANLNVRF</sequence>
<dbReference type="SUPFAM" id="SSF103515">
    <property type="entry name" value="Autotransporter"/>
    <property type="match status" value="1"/>
</dbReference>
<evidence type="ECO:0000313" key="2">
    <source>
        <dbReference type="EMBL" id="PIO42171.1"/>
    </source>
</evidence>
<dbReference type="SUPFAM" id="SSF51126">
    <property type="entry name" value="Pectin lyase-like"/>
    <property type="match status" value="1"/>
</dbReference>